<dbReference type="SUPFAM" id="SSF116726">
    <property type="entry name" value="TrkA C-terminal domain-like"/>
    <property type="match status" value="2"/>
</dbReference>
<accession>A0A0D6JRF4</accession>
<dbReference type="Gene3D" id="3.40.50.720">
    <property type="entry name" value="NAD(P)-binding Rossmann-like Domain"/>
    <property type="match status" value="2"/>
</dbReference>
<feature type="domain" description="RCK N-terminal" evidence="7">
    <location>
        <begin position="245"/>
        <end position="364"/>
    </location>
</feature>
<dbReference type="NCBIfam" id="NF007031">
    <property type="entry name" value="PRK09496.1-2"/>
    <property type="match status" value="1"/>
</dbReference>
<keyword evidence="2" id="KW-0813">Transport</keyword>
<dbReference type="Pfam" id="PF02080">
    <property type="entry name" value="TrkA_C"/>
    <property type="match status" value="2"/>
</dbReference>
<dbReference type="Proteomes" id="UP000198902">
    <property type="component" value="Unassembled WGS sequence"/>
</dbReference>
<dbReference type="EMBL" id="CSTE01000002">
    <property type="protein sequence ID" value="CQR50457.1"/>
    <property type="molecule type" value="Genomic_DNA"/>
</dbReference>
<sequence>MHIRARGPTQGYDRGWSLVRVIIIGAGQVGSSIAADLDETHEVVVIDCDPERVDELNYSLDVLALHGDGTSVDTLEEADVERADMVIASTDDDETNIVACATAKAISDAFTIARVKNTEYLRTWQRSEKAFGIDFMVCTNLLAAESIVRVVGLPAARDVDPFAGGQVQMAEFEVDEESPVANQTVSEADRFDSLTFAAILRDGEVTIPRGDSVIGPGDRVVVIGSPKSVQGFASSVSPDEPPGTAEEVVIVGGSEIGYHVARLLEERGFKPRLIEHDAERARDLAEMLPGTIVMESDATDVDFLEREYIGDADLLVSALDSDEKNLLVSLLAARLGVERTVAVIDTTPYVELFEAVGVDVGVSPREVVAEEITRFTREGGAENVALIESNKAEVLEIEVDAESVLAGKPIRESVATLPEGVVIGAITRRREFITPRGDTVIEPGDHVVVFVDSCVIDDVAPNL</sequence>
<dbReference type="InterPro" id="IPR036721">
    <property type="entry name" value="RCK_C_sf"/>
</dbReference>
<dbReference type="Pfam" id="PF02254">
    <property type="entry name" value="TrkA_N"/>
    <property type="match status" value="2"/>
</dbReference>
<reference evidence="10" key="1">
    <citation type="submission" date="2015-03" db="EMBL/GenBank/DDBJ databases">
        <authorList>
            <person name="Urmite Genomes"/>
        </authorList>
    </citation>
    <scope>NUCLEOTIDE SEQUENCE [LARGE SCALE GENOMIC DNA]</scope>
    <source>
        <strain evidence="10">Arc-Hr</strain>
    </source>
</reference>
<keyword evidence="6" id="KW-0406">Ion transport</keyword>
<keyword evidence="5" id="KW-0520">NAD</keyword>
<evidence type="ECO:0000256" key="2">
    <source>
        <dbReference type="ARBA" id="ARBA00022448"/>
    </source>
</evidence>
<dbReference type="NCBIfam" id="NF007034">
    <property type="entry name" value="PRK09496.2-1"/>
    <property type="match status" value="1"/>
</dbReference>
<dbReference type="PROSITE" id="PS51202">
    <property type="entry name" value="RCK_C"/>
    <property type="match status" value="2"/>
</dbReference>
<organism evidence="9 10">
    <name type="scientific">Haloferax massiliensis</name>
    <dbReference type="NCBI Taxonomy" id="1476858"/>
    <lineage>
        <taxon>Archaea</taxon>
        <taxon>Methanobacteriati</taxon>
        <taxon>Methanobacteriota</taxon>
        <taxon>Stenosarchaea group</taxon>
        <taxon>Halobacteria</taxon>
        <taxon>Halobacteriales</taxon>
        <taxon>Haloferacaceae</taxon>
        <taxon>Haloferax</taxon>
    </lineage>
</organism>
<dbReference type="PROSITE" id="PS51201">
    <property type="entry name" value="RCK_N"/>
    <property type="match status" value="2"/>
</dbReference>
<feature type="domain" description="RCK C-terminal" evidence="8">
    <location>
        <begin position="157"/>
        <end position="238"/>
    </location>
</feature>
<dbReference type="GO" id="GO:0005886">
    <property type="term" value="C:plasma membrane"/>
    <property type="evidence" value="ECO:0007669"/>
    <property type="project" value="InterPro"/>
</dbReference>
<dbReference type="InterPro" id="IPR006036">
    <property type="entry name" value="K_uptake_TrkA"/>
</dbReference>
<protein>
    <submittedName>
        <fullName evidence="9">Trk system potassium uptake protein TrkA</fullName>
    </submittedName>
</protein>
<dbReference type="PRINTS" id="PR00335">
    <property type="entry name" value="KUPTAKETRKA"/>
</dbReference>
<keyword evidence="10" id="KW-1185">Reference proteome</keyword>
<evidence type="ECO:0000256" key="4">
    <source>
        <dbReference type="ARBA" id="ARBA00022958"/>
    </source>
</evidence>
<dbReference type="InterPro" id="IPR003148">
    <property type="entry name" value="RCK_N"/>
</dbReference>
<feature type="domain" description="RCK N-terminal" evidence="7">
    <location>
        <begin position="18"/>
        <end position="137"/>
    </location>
</feature>
<evidence type="ECO:0000259" key="7">
    <source>
        <dbReference type="PROSITE" id="PS51201"/>
    </source>
</evidence>
<gene>
    <name evidence="9" type="primary">trkA_3</name>
    <name evidence="9" type="ORF">BN996_01937</name>
</gene>
<evidence type="ECO:0000256" key="5">
    <source>
        <dbReference type="ARBA" id="ARBA00023027"/>
    </source>
</evidence>
<name>A0A0D6JRF4_9EURY</name>
<dbReference type="SUPFAM" id="SSF51735">
    <property type="entry name" value="NAD(P)-binding Rossmann-fold domains"/>
    <property type="match status" value="2"/>
</dbReference>
<dbReference type="Gene3D" id="3.30.70.1450">
    <property type="entry name" value="Regulator of K+ conductance, C-terminal domain"/>
    <property type="match status" value="2"/>
</dbReference>
<keyword evidence="3" id="KW-0633">Potassium transport</keyword>
<evidence type="ECO:0000256" key="1">
    <source>
        <dbReference type="ARBA" id="ARBA00003660"/>
    </source>
</evidence>
<dbReference type="NCBIfam" id="NF007041">
    <property type="entry name" value="PRK09496.3-4"/>
    <property type="match status" value="1"/>
</dbReference>
<dbReference type="PANTHER" id="PTHR43833">
    <property type="entry name" value="POTASSIUM CHANNEL PROTEIN 2-RELATED-RELATED"/>
    <property type="match status" value="1"/>
</dbReference>
<evidence type="ECO:0000256" key="3">
    <source>
        <dbReference type="ARBA" id="ARBA00022538"/>
    </source>
</evidence>
<comment type="function">
    <text evidence="1">Part of a potassium transport system.</text>
</comment>
<evidence type="ECO:0000313" key="10">
    <source>
        <dbReference type="Proteomes" id="UP000198902"/>
    </source>
</evidence>
<evidence type="ECO:0000256" key="6">
    <source>
        <dbReference type="ARBA" id="ARBA00023065"/>
    </source>
</evidence>
<feature type="domain" description="RCK C-terminal" evidence="8">
    <location>
        <begin position="382"/>
        <end position="463"/>
    </location>
</feature>
<dbReference type="InterPro" id="IPR036291">
    <property type="entry name" value="NAD(P)-bd_dom_sf"/>
</dbReference>
<evidence type="ECO:0000259" key="8">
    <source>
        <dbReference type="PROSITE" id="PS51202"/>
    </source>
</evidence>
<dbReference type="NCBIfam" id="NF007039">
    <property type="entry name" value="PRK09496.3-2"/>
    <property type="match status" value="1"/>
</dbReference>
<dbReference type="InterPro" id="IPR050721">
    <property type="entry name" value="Trk_Ktr_HKT_K-transport"/>
</dbReference>
<dbReference type="GO" id="GO:0015079">
    <property type="term" value="F:potassium ion transmembrane transporter activity"/>
    <property type="evidence" value="ECO:0007669"/>
    <property type="project" value="InterPro"/>
</dbReference>
<dbReference type="PANTHER" id="PTHR43833:SF5">
    <property type="entry name" value="TRK SYSTEM POTASSIUM UPTAKE PROTEIN TRKA"/>
    <property type="match status" value="1"/>
</dbReference>
<evidence type="ECO:0000313" key="9">
    <source>
        <dbReference type="EMBL" id="CQR50457.1"/>
    </source>
</evidence>
<dbReference type="InterPro" id="IPR006037">
    <property type="entry name" value="RCK_C"/>
</dbReference>
<proteinExistence type="predicted"/>
<keyword evidence="4" id="KW-0630">Potassium</keyword>
<dbReference type="AlphaFoldDB" id="A0A0D6JRF4"/>